<accession>B6IEQ9</accession>
<evidence type="ECO:0000256" key="1">
    <source>
        <dbReference type="SAM" id="Phobius"/>
    </source>
</evidence>
<feature type="transmembrane region" description="Helical" evidence="1">
    <location>
        <begin position="48"/>
        <end position="66"/>
    </location>
</feature>
<dbReference type="InParanoid" id="B6IEQ9"/>
<dbReference type="EMBL" id="HE600931">
    <property type="protein sequence ID" value="CAR98389.1"/>
    <property type="molecule type" value="Genomic_DNA"/>
</dbReference>
<dbReference type="KEGG" id="cbr:CBG_26916"/>
<dbReference type="CTD" id="68918380"/>
<dbReference type="GeneID" id="68918380"/>
<reference evidence="2 3" key="1">
    <citation type="journal article" date="2003" name="PLoS Biol.">
        <title>The genome sequence of Caenorhabditis briggsae: a platform for comparative genomics.</title>
        <authorList>
            <person name="Stein L.D."/>
            <person name="Bao Z."/>
            <person name="Blasiar D."/>
            <person name="Blumenthal T."/>
            <person name="Brent M.R."/>
            <person name="Chen N."/>
            <person name="Chinwalla A."/>
            <person name="Clarke L."/>
            <person name="Clee C."/>
            <person name="Coghlan A."/>
            <person name="Coulson A."/>
            <person name="D'Eustachio P."/>
            <person name="Fitch D.H."/>
            <person name="Fulton L.A."/>
            <person name="Fulton R.E."/>
            <person name="Griffiths-Jones S."/>
            <person name="Harris T.W."/>
            <person name="Hillier L.W."/>
            <person name="Kamath R."/>
            <person name="Kuwabara P.E."/>
            <person name="Mardis E.R."/>
            <person name="Marra M.A."/>
            <person name="Miner T.L."/>
            <person name="Minx P."/>
            <person name="Mullikin J.C."/>
            <person name="Plumb R.W."/>
            <person name="Rogers J."/>
            <person name="Schein J.E."/>
            <person name="Sohrmann M."/>
            <person name="Spieth J."/>
            <person name="Stajich J.E."/>
            <person name="Wei C."/>
            <person name="Willey D."/>
            <person name="Wilson R.K."/>
            <person name="Durbin R."/>
            <person name="Waterston R.H."/>
        </authorList>
    </citation>
    <scope>NUCLEOTIDE SEQUENCE [LARGE SCALE GENOMIC DNA]</scope>
    <source>
        <strain evidence="2 3">AF16</strain>
    </source>
</reference>
<dbReference type="AlphaFoldDB" id="B6IEQ9"/>
<reference evidence="2 3" key="2">
    <citation type="journal article" date="2011" name="PLoS Genet.">
        <title>Caenorhabditis briggsae recombinant inbred line genotypes reveal inter-strain incompatibility and the evolution of recombination.</title>
        <authorList>
            <person name="Ross J.A."/>
            <person name="Koboldt D.C."/>
            <person name="Staisch J.E."/>
            <person name="Chamberlin H.M."/>
            <person name="Gupta B.P."/>
            <person name="Miller R.D."/>
            <person name="Baird S.E."/>
            <person name="Haag E.S."/>
        </authorList>
    </citation>
    <scope>NUCLEOTIDE SEQUENCE [LARGE SCALE GENOMIC DNA]</scope>
    <source>
        <strain evidence="2 3">AF16</strain>
    </source>
</reference>
<evidence type="ECO:0000313" key="2">
    <source>
        <dbReference type="EMBL" id="CAR98389.1"/>
    </source>
</evidence>
<proteinExistence type="predicted"/>
<name>B6IEQ9_CAEBR</name>
<keyword evidence="1" id="KW-0472">Membrane</keyword>
<dbReference type="WormBase" id="CBG26916">
    <property type="protein sequence ID" value="CBP41498"/>
    <property type="gene ID" value="WBGene00088330"/>
</dbReference>
<organism evidence="2 3">
    <name type="scientific">Caenorhabditis briggsae</name>
    <dbReference type="NCBI Taxonomy" id="6238"/>
    <lineage>
        <taxon>Eukaryota</taxon>
        <taxon>Metazoa</taxon>
        <taxon>Ecdysozoa</taxon>
        <taxon>Nematoda</taxon>
        <taxon>Chromadorea</taxon>
        <taxon>Rhabditida</taxon>
        <taxon>Rhabditina</taxon>
        <taxon>Rhabditomorpha</taxon>
        <taxon>Rhabditoidea</taxon>
        <taxon>Rhabditidae</taxon>
        <taxon>Peloderinae</taxon>
        <taxon>Caenorhabditis</taxon>
    </lineage>
</organism>
<dbReference type="Proteomes" id="UP000008549">
    <property type="component" value="Unassembled WGS sequence"/>
</dbReference>
<protein>
    <submittedName>
        <fullName evidence="2">Protein CBG26916</fullName>
    </submittedName>
</protein>
<gene>
    <name evidence="2 4" type="ORF">CBG26916</name>
    <name evidence="2" type="ORF">CBG_26916</name>
</gene>
<keyword evidence="3" id="KW-1185">Reference proteome</keyword>
<dbReference type="HOGENOM" id="CLU_1185951_0_0_1"/>
<dbReference type="RefSeq" id="XP_045097962.1">
    <property type="nucleotide sequence ID" value="XM_045236629.1"/>
</dbReference>
<evidence type="ECO:0000313" key="3">
    <source>
        <dbReference type="Proteomes" id="UP000008549"/>
    </source>
</evidence>
<evidence type="ECO:0000313" key="4">
    <source>
        <dbReference type="WormBase" id="CBG26916"/>
    </source>
</evidence>
<keyword evidence="1" id="KW-0812">Transmembrane</keyword>
<sequence length="234" mass="26903">MLFSFPASRYLPYTLRINYSVTLFFSDSYHINFIVFQGTMPRHTHQPILIICGIFGLLLLGIYFYVHFHSIQEDQNEFAAQEQILNQALPDDKQSSTCRLMLMLFIVRMKHIEADSRTEFLSAQEHCSGLKKCFTSSGAFRGNGNFDLPDFGVKHMELEMCCEVLDAAADWFKNSEEQVKYPGIEKCNTGKFGVKGQLIDLPEVAKDELEWCAEPESEYVQDYFPPSGEDEKQM</sequence>
<keyword evidence="1" id="KW-1133">Transmembrane helix</keyword>